<keyword evidence="1" id="KW-0862">Zinc</keyword>
<dbReference type="OrthoDB" id="4507at2759"/>
<dbReference type="Proteomes" id="UP000005408">
    <property type="component" value="Unassembled WGS sequence"/>
</dbReference>
<keyword evidence="3" id="KW-0732">Signal</keyword>
<feature type="signal peptide" evidence="3">
    <location>
        <begin position="1"/>
        <end position="24"/>
    </location>
</feature>
<protein>
    <recommendedName>
        <fullName evidence="4">C2H2-type domain-containing protein</fullName>
    </recommendedName>
</protein>
<sequence>MHLMQHISAFLTLVLTVTVSLTNALHCPRDRSRNVRNLLKEVVYPLFTQVKTSVPDTCLFSPERDKYLLQEENKVSEGISKWYCNYCGKGFYSEDYLDRHFDNRHSEYVREDKSSVCFADYCDIMRCDILAGRRKKEFWDVSLCLESDMKDLMDDCERLMSACVPDGLSKNATEFLITHMTENVCSFLTCKKYWQSAVEEENDGVIFYSILTVFLIIVFTIYYCVAYHYFYTDTFTDSYYETYYDRQHPVSNPPVGRQQEGIPGTRRRIMEDIAEHEVS</sequence>
<dbReference type="GO" id="GO:0008270">
    <property type="term" value="F:zinc ion binding"/>
    <property type="evidence" value="ECO:0007669"/>
    <property type="project" value="UniProtKB-KW"/>
</dbReference>
<keyword evidence="1" id="KW-0479">Metal-binding</keyword>
<dbReference type="AlphaFoldDB" id="A0A8W8NPI8"/>
<evidence type="ECO:0000256" key="2">
    <source>
        <dbReference type="SAM" id="Phobius"/>
    </source>
</evidence>
<dbReference type="PANTHER" id="PTHR21385:SF0">
    <property type="entry name" value="RE51073P"/>
    <property type="match status" value="1"/>
</dbReference>
<keyword evidence="2" id="KW-0472">Membrane</keyword>
<dbReference type="PANTHER" id="PTHR21385">
    <property type="entry name" value="ZINC FINGER PROTEIN-RELATED"/>
    <property type="match status" value="1"/>
</dbReference>
<feature type="domain" description="C2H2-type" evidence="4">
    <location>
        <begin position="82"/>
        <end position="106"/>
    </location>
</feature>
<evidence type="ECO:0000259" key="4">
    <source>
        <dbReference type="PROSITE" id="PS50157"/>
    </source>
</evidence>
<dbReference type="InterPro" id="IPR013087">
    <property type="entry name" value="Znf_C2H2_type"/>
</dbReference>
<keyword evidence="6" id="KW-1185">Reference proteome</keyword>
<dbReference type="OMA" id="YLHQREM"/>
<proteinExistence type="predicted"/>
<organism evidence="5 6">
    <name type="scientific">Magallana gigas</name>
    <name type="common">Pacific oyster</name>
    <name type="synonym">Crassostrea gigas</name>
    <dbReference type="NCBI Taxonomy" id="29159"/>
    <lineage>
        <taxon>Eukaryota</taxon>
        <taxon>Metazoa</taxon>
        <taxon>Spiralia</taxon>
        <taxon>Lophotrochozoa</taxon>
        <taxon>Mollusca</taxon>
        <taxon>Bivalvia</taxon>
        <taxon>Autobranchia</taxon>
        <taxon>Pteriomorphia</taxon>
        <taxon>Ostreida</taxon>
        <taxon>Ostreoidea</taxon>
        <taxon>Ostreidae</taxon>
        <taxon>Magallana</taxon>
    </lineage>
</organism>
<evidence type="ECO:0000313" key="5">
    <source>
        <dbReference type="EnsemblMetazoa" id="G6172.1:cds"/>
    </source>
</evidence>
<evidence type="ECO:0000313" key="6">
    <source>
        <dbReference type="Proteomes" id="UP000005408"/>
    </source>
</evidence>
<keyword evidence="2" id="KW-0812">Transmembrane</keyword>
<keyword evidence="1" id="KW-0863">Zinc-finger</keyword>
<feature type="transmembrane region" description="Helical" evidence="2">
    <location>
        <begin position="205"/>
        <end position="225"/>
    </location>
</feature>
<feature type="chain" id="PRO_5036503748" description="C2H2-type domain-containing protein" evidence="3">
    <location>
        <begin position="25"/>
        <end position="279"/>
    </location>
</feature>
<reference evidence="5" key="1">
    <citation type="submission" date="2022-08" db="UniProtKB">
        <authorList>
            <consortium name="EnsemblMetazoa"/>
        </authorList>
    </citation>
    <scope>IDENTIFICATION</scope>
    <source>
        <strain evidence="5">05x7-T-G4-1.051#20</strain>
    </source>
</reference>
<evidence type="ECO:0000256" key="1">
    <source>
        <dbReference type="PROSITE-ProRule" id="PRU00042"/>
    </source>
</evidence>
<dbReference type="EnsemblMetazoa" id="G6172.1">
    <property type="protein sequence ID" value="G6172.1:cds"/>
    <property type="gene ID" value="G6172"/>
</dbReference>
<accession>A0A8W8NPI8</accession>
<dbReference type="PROSITE" id="PS00028">
    <property type="entry name" value="ZINC_FINGER_C2H2_1"/>
    <property type="match status" value="1"/>
</dbReference>
<evidence type="ECO:0000256" key="3">
    <source>
        <dbReference type="SAM" id="SignalP"/>
    </source>
</evidence>
<dbReference type="PROSITE" id="PS50157">
    <property type="entry name" value="ZINC_FINGER_C2H2_2"/>
    <property type="match status" value="1"/>
</dbReference>
<name>A0A8W8NPI8_MAGGI</name>
<keyword evidence="2" id="KW-1133">Transmembrane helix</keyword>